<dbReference type="KEGG" id="nwr:E3U44_11180"/>
<dbReference type="OrthoDB" id="307788at2"/>
<name>A0A4P7C0T0_9GAMM</name>
<reference evidence="3 4" key="1">
    <citation type="submission" date="2019-03" db="EMBL/GenBank/DDBJ databases">
        <title>The genome sequence of Nitrosococcus wardiae strain D1FHST reveals the archetypal metabolic capacity of ammonia-oxidizing Gammaproteobacteria.</title>
        <authorList>
            <person name="Wang L."/>
            <person name="Lim C.K."/>
            <person name="Hanson T.E."/>
            <person name="Dang H."/>
            <person name="Klotz M.G."/>
        </authorList>
    </citation>
    <scope>NUCLEOTIDE SEQUENCE [LARGE SCALE GENOMIC DNA]</scope>
    <source>
        <strain evidence="3 4">D1FHS</strain>
    </source>
</reference>
<protein>
    <recommendedName>
        <fullName evidence="2">Ribosome-binding factor A</fullName>
    </recommendedName>
</protein>
<comment type="function">
    <text evidence="2">One of several proteins that assist in the late maturation steps of the functional core of the 30S ribosomal subunit. Associates with free 30S ribosomal subunits (but not with 30S subunits that are part of 70S ribosomes or polysomes). Required for efficient processing of 16S rRNA. May interact with the 5'-terminal helix region of 16S rRNA.</text>
</comment>
<dbReference type="GO" id="GO:0043024">
    <property type="term" value="F:ribosomal small subunit binding"/>
    <property type="evidence" value="ECO:0007669"/>
    <property type="project" value="TreeGrafter"/>
</dbReference>
<gene>
    <name evidence="2 3" type="primary">rbfA</name>
    <name evidence="3" type="ORF">E3U44_11180</name>
</gene>
<organism evidence="3 4">
    <name type="scientific">Nitrosococcus wardiae</name>
    <dbReference type="NCBI Taxonomy" id="1814290"/>
    <lineage>
        <taxon>Bacteria</taxon>
        <taxon>Pseudomonadati</taxon>
        <taxon>Pseudomonadota</taxon>
        <taxon>Gammaproteobacteria</taxon>
        <taxon>Chromatiales</taxon>
        <taxon>Chromatiaceae</taxon>
        <taxon>Nitrosococcus</taxon>
    </lineage>
</organism>
<keyword evidence="1 2" id="KW-0690">Ribosome biogenesis</keyword>
<accession>A0A4P7C0T0</accession>
<dbReference type="EMBL" id="CP038033">
    <property type="protein sequence ID" value="QBQ55014.1"/>
    <property type="molecule type" value="Genomic_DNA"/>
</dbReference>
<evidence type="ECO:0000256" key="2">
    <source>
        <dbReference type="HAMAP-Rule" id="MF_00003"/>
    </source>
</evidence>
<keyword evidence="2" id="KW-0963">Cytoplasm</keyword>
<evidence type="ECO:0000313" key="4">
    <source>
        <dbReference type="Proteomes" id="UP000294325"/>
    </source>
</evidence>
<comment type="similarity">
    <text evidence="2">Belongs to the RbfA family.</text>
</comment>
<dbReference type="Proteomes" id="UP000294325">
    <property type="component" value="Chromosome"/>
</dbReference>
<evidence type="ECO:0000256" key="1">
    <source>
        <dbReference type="ARBA" id="ARBA00022517"/>
    </source>
</evidence>
<proteinExistence type="inferred from homology"/>
<dbReference type="RefSeq" id="WP_134358283.1">
    <property type="nucleotide sequence ID" value="NZ_CP038033.1"/>
</dbReference>
<evidence type="ECO:0000313" key="3">
    <source>
        <dbReference type="EMBL" id="QBQ55014.1"/>
    </source>
</evidence>
<dbReference type="SUPFAM" id="SSF89919">
    <property type="entry name" value="Ribosome-binding factor A, RbfA"/>
    <property type="match status" value="1"/>
</dbReference>
<sequence>MSQEFSRTRRIGELLQRELAQLIQKELKDPRVKLVTVSHVGVSPDLRQAKVYVTFLGGEKNIQQQLAVLNKAAGFLQHGLSQRVELRVIPRLRFVYDDSIERGRHLSALIDEAVRKQPGGGSENSSE</sequence>
<dbReference type="InterPro" id="IPR000238">
    <property type="entry name" value="RbfA"/>
</dbReference>
<dbReference type="HAMAP" id="MF_00003">
    <property type="entry name" value="RbfA"/>
    <property type="match status" value="1"/>
</dbReference>
<keyword evidence="4" id="KW-1185">Reference proteome</keyword>
<dbReference type="GO" id="GO:0005829">
    <property type="term" value="C:cytosol"/>
    <property type="evidence" value="ECO:0007669"/>
    <property type="project" value="TreeGrafter"/>
</dbReference>
<comment type="subunit">
    <text evidence="2">Monomer. Binds 30S ribosomal subunits, but not 50S ribosomal subunits or 70S ribosomes.</text>
</comment>
<dbReference type="Pfam" id="PF02033">
    <property type="entry name" value="RBFA"/>
    <property type="match status" value="1"/>
</dbReference>
<dbReference type="PANTHER" id="PTHR33515:SF1">
    <property type="entry name" value="RIBOSOME-BINDING FACTOR A, CHLOROPLASTIC-RELATED"/>
    <property type="match status" value="1"/>
</dbReference>
<comment type="subcellular location">
    <subcellularLocation>
        <location evidence="2">Cytoplasm</location>
    </subcellularLocation>
</comment>
<dbReference type="NCBIfam" id="TIGR00082">
    <property type="entry name" value="rbfA"/>
    <property type="match status" value="1"/>
</dbReference>
<dbReference type="InterPro" id="IPR015946">
    <property type="entry name" value="KH_dom-like_a/b"/>
</dbReference>
<dbReference type="Gene3D" id="3.30.300.20">
    <property type="match status" value="1"/>
</dbReference>
<dbReference type="InterPro" id="IPR023799">
    <property type="entry name" value="RbfA_dom_sf"/>
</dbReference>
<dbReference type="InterPro" id="IPR020053">
    <property type="entry name" value="Ribosome-bd_factorA_CS"/>
</dbReference>
<dbReference type="GO" id="GO:0030490">
    <property type="term" value="P:maturation of SSU-rRNA"/>
    <property type="evidence" value="ECO:0007669"/>
    <property type="project" value="UniProtKB-UniRule"/>
</dbReference>
<dbReference type="AlphaFoldDB" id="A0A4P7C0T0"/>
<dbReference type="PROSITE" id="PS01319">
    <property type="entry name" value="RBFA"/>
    <property type="match status" value="1"/>
</dbReference>
<dbReference type="PANTHER" id="PTHR33515">
    <property type="entry name" value="RIBOSOME-BINDING FACTOR A, CHLOROPLASTIC-RELATED"/>
    <property type="match status" value="1"/>
</dbReference>